<dbReference type="PANTHER" id="PTHR33386:SF5">
    <property type="entry name" value="OS02G0740600 PROTEIN"/>
    <property type="match status" value="1"/>
</dbReference>
<accession>A0A445H8R4</accession>
<sequence length="109" mass="12387">IYLERRRSGITGLTPVTVSNESKKQNNNAFGKTKVVASTGVKKLKEGNSVGLHWIKTNVRDRRISSRLHGVKGKVHNRFMVIGCGYKKLKITRATDREKEDTYTMKKQL</sequence>
<keyword evidence="2" id="KW-1185">Reference proteome</keyword>
<reference evidence="1 2" key="1">
    <citation type="submission" date="2018-09" db="EMBL/GenBank/DDBJ databases">
        <title>A high-quality reference genome of wild soybean provides a powerful tool to mine soybean genomes.</title>
        <authorList>
            <person name="Xie M."/>
            <person name="Chung C.Y.L."/>
            <person name="Li M.-W."/>
            <person name="Wong F.-L."/>
            <person name="Chan T.-F."/>
            <person name="Lam H.-M."/>
        </authorList>
    </citation>
    <scope>NUCLEOTIDE SEQUENCE [LARGE SCALE GENOMIC DNA]</scope>
    <source>
        <strain evidence="2">cv. W05</strain>
        <tissue evidence="1">Hypocotyl of etiolated seedlings</tissue>
    </source>
</reference>
<protein>
    <submittedName>
        <fullName evidence="1">Uncharacterized protein</fullName>
    </submittedName>
</protein>
<organism evidence="1 2">
    <name type="scientific">Glycine soja</name>
    <name type="common">Wild soybean</name>
    <dbReference type="NCBI Taxonomy" id="3848"/>
    <lineage>
        <taxon>Eukaryota</taxon>
        <taxon>Viridiplantae</taxon>
        <taxon>Streptophyta</taxon>
        <taxon>Embryophyta</taxon>
        <taxon>Tracheophyta</taxon>
        <taxon>Spermatophyta</taxon>
        <taxon>Magnoliopsida</taxon>
        <taxon>eudicotyledons</taxon>
        <taxon>Gunneridae</taxon>
        <taxon>Pentapetalae</taxon>
        <taxon>rosids</taxon>
        <taxon>fabids</taxon>
        <taxon>Fabales</taxon>
        <taxon>Fabaceae</taxon>
        <taxon>Papilionoideae</taxon>
        <taxon>50 kb inversion clade</taxon>
        <taxon>NPAAA clade</taxon>
        <taxon>indigoferoid/millettioid clade</taxon>
        <taxon>Phaseoleae</taxon>
        <taxon>Glycine</taxon>
        <taxon>Glycine subgen. Soja</taxon>
    </lineage>
</organism>
<dbReference type="Proteomes" id="UP000289340">
    <property type="component" value="Chromosome 14"/>
</dbReference>
<gene>
    <name evidence="1" type="ORF">D0Y65_039350</name>
</gene>
<proteinExistence type="predicted"/>
<dbReference type="AlphaFoldDB" id="A0A445H8R4"/>
<dbReference type="PANTHER" id="PTHR33386">
    <property type="entry name" value="OS02G0740600 PROTEIN"/>
    <property type="match status" value="1"/>
</dbReference>
<evidence type="ECO:0000313" key="2">
    <source>
        <dbReference type="Proteomes" id="UP000289340"/>
    </source>
</evidence>
<feature type="non-terminal residue" evidence="1">
    <location>
        <position position="1"/>
    </location>
</feature>
<name>A0A445H8R4_GLYSO</name>
<evidence type="ECO:0000313" key="1">
    <source>
        <dbReference type="EMBL" id="RZB69989.1"/>
    </source>
</evidence>
<comment type="caution">
    <text evidence="1">The sequence shown here is derived from an EMBL/GenBank/DDBJ whole genome shotgun (WGS) entry which is preliminary data.</text>
</comment>
<dbReference type="EMBL" id="QZWG01000014">
    <property type="protein sequence ID" value="RZB69989.1"/>
    <property type="molecule type" value="Genomic_DNA"/>
</dbReference>